<dbReference type="Gene3D" id="3.30.420.40">
    <property type="match status" value="2"/>
</dbReference>
<name>A0ABN1ABL4_9BACI</name>
<keyword evidence="2" id="KW-0808">Transferase</keyword>
<dbReference type="GO" id="GO:0016301">
    <property type="term" value="F:kinase activity"/>
    <property type="evidence" value="ECO:0007669"/>
    <property type="project" value="UniProtKB-KW"/>
</dbReference>
<dbReference type="PANTHER" id="PTHR43190">
    <property type="entry name" value="N-ACETYL-D-GLUCOSAMINE KINASE"/>
    <property type="match status" value="1"/>
</dbReference>
<organism evidence="2 3">
    <name type="scientific">Alkalibacillus silvisoli</name>
    <dbReference type="NCBI Taxonomy" id="392823"/>
    <lineage>
        <taxon>Bacteria</taxon>
        <taxon>Bacillati</taxon>
        <taxon>Bacillota</taxon>
        <taxon>Bacilli</taxon>
        <taxon>Bacillales</taxon>
        <taxon>Bacillaceae</taxon>
        <taxon>Alkalibacillus</taxon>
    </lineage>
</organism>
<sequence length="309" mass="33290">MTIVLGIDGGGTGTQAAVADEVGYVYASVTVGPTNPNAVSRSQLKETILHMVNQLKEQDREAFKRIELGFAGMSGSGDSEKSRLVEEVFAECLPDLRVIVFNDAINALYAGTLGEPGVVQIAGTGSITYGINEAGDPSRIGGWGYLFGDEGSGYMIGQKALQKVFHAYDGKMEADHLTEKITSLLNVDHVPDLIPAVYESKSPRETIASLSRPVFEAYDEGDHLASGMIEQAADHLALSINTMLKTHFKDNQDVILAGGLFKREDVLPKLLKSRIPLGSKLIILKKEPVIGAVVAALKEMDVPLTRFKM</sequence>
<evidence type="ECO:0000313" key="3">
    <source>
        <dbReference type="Proteomes" id="UP001500740"/>
    </source>
</evidence>
<protein>
    <submittedName>
        <fullName evidence="2">N-acetylglucosamine kinase</fullName>
    </submittedName>
</protein>
<dbReference type="SUPFAM" id="SSF53067">
    <property type="entry name" value="Actin-like ATPase domain"/>
    <property type="match status" value="2"/>
</dbReference>
<evidence type="ECO:0000259" key="1">
    <source>
        <dbReference type="Pfam" id="PF01869"/>
    </source>
</evidence>
<gene>
    <name evidence="2" type="ORF">GCM10008935_30440</name>
</gene>
<feature type="domain" description="ATPase BadF/BadG/BcrA/BcrD type" evidence="1">
    <location>
        <begin position="5"/>
        <end position="296"/>
    </location>
</feature>
<keyword evidence="2" id="KW-0418">Kinase</keyword>
<dbReference type="InterPro" id="IPR002731">
    <property type="entry name" value="ATPase_BadF"/>
</dbReference>
<proteinExistence type="predicted"/>
<accession>A0ABN1ABL4</accession>
<keyword evidence="3" id="KW-1185">Reference proteome</keyword>
<dbReference type="InterPro" id="IPR052519">
    <property type="entry name" value="Euk-type_GlcNAc_Kinase"/>
</dbReference>
<dbReference type="CDD" id="cd24007">
    <property type="entry name" value="ASKHA_NBD_eukNAGK-like"/>
    <property type="match status" value="1"/>
</dbReference>
<dbReference type="Proteomes" id="UP001500740">
    <property type="component" value="Unassembled WGS sequence"/>
</dbReference>
<dbReference type="RefSeq" id="WP_343785080.1">
    <property type="nucleotide sequence ID" value="NZ_BAAACZ010000032.1"/>
</dbReference>
<dbReference type="Pfam" id="PF01869">
    <property type="entry name" value="BcrAD_BadFG"/>
    <property type="match status" value="1"/>
</dbReference>
<dbReference type="PANTHER" id="PTHR43190:SF3">
    <property type="entry name" value="N-ACETYL-D-GLUCOSAMINE KINASE"/>
    <property type="match status" value="1"/>
</dbReference>
<comment type="caution">
    <text evidence="2">The sequence shown here is derived from an EMBL/GenBank/DDBJ whole genome shotgun (WGS) entry which is preliminary data.</text>
</comment>
<dbReference type="EMBL" id="BAAACZ010000032">
    <property type="protein sequence ID" value="GAA0472412.1"/>
    <property type="molecule type" value="Genomic_DNA"/>
</dbReference>
<evidence type="ECO:0000313" key="2">
    <source>
        <dbReference type="EMBL" id="GAA0472412.1"/>
    </source>
</evidence>
<dbReference type="InterPro" id="IPR043129">
    <property type="entry name" value="ATPase_NBD"/>
</dbReference>
<reference evidence="2 3" key="1">
    <citation type="journal article" date="2019" name="Int. J. Syst. Evol. Microbiol.">
        <title>The Global Catalogue of Microorganisms (GCM) 10K type strain sequencing project: providing services to taxonomists for standard genome sequencing and annotation.</title>
        <authorList>
            <consortium name="The Broad Institute Genomics Platform"/>
            <consortium name="The Broad Institute Genome Sequencing Center for Infectious Disease"/>
            <person name="Wu L."/>
            <person name="Ma J."/>
        </authorList>
    </citation>
    <scope>NUCLEOTIDE SEQUENCE [LARGE SCALE GENOMIC DNA]</scope>
    <source>
        <strain evidence="2 3">JCM 14193</strain>
    </source>
</reference>